<evidence type="ECO:0008006" key="3">
    <source>
        <dbReference type="Google" id="ProtNLM"/>
    </source>
</evidence>
<dbReference type="AlphaFoldDB" id="A0A250F0M8"/>
<organism evidence="1 2">
    <name type="scientific">Capnocytophaga sputigena</name>
    <dbReference type="NCBI Taxonomy" id="1019"/>
    <lineage>
        <taxon>Bacteria</taxon>
        <taxon>Pseudomonadati</taxon>
        <taxon>Bacteroidota</taxon>
        <taxon>Flavobacteriia</taxon>
        <taxon>Flavobacteriales</taxon>
        <taxon>Flavobacteriaceae</taxon>
        <taxon>Capnocytophaga</taxon>
    </lineage>
</organism>
<dbReference type="Proteomes" id="UP000217334">
    <property type="component" value="Chromosome"/>
</dbReference>
<proteinExistence type="predicted"/>
<evidence type="ECO:0000313" key="2">
    <source>
        <dbReference type="Proteomes" id="UP000217334"/>
    </source>
</evidence>
<sequence>MRHIIVILMLLVGLWGCEKEQQKRNPYLGELRFTYTIDLNQPLYNSLKTPMNTVFVPYGGIRGFFVIYNGSSYYAWEAACPNHSLDGCPSRLYGVKTQADEENYENTKLHNYVYVRCSCDKTVYLLGNGTPITIGDIAKPYPLLNYHVSVSGSSLSISN</sequence>
<accession>A0A250F0M8</accession>
<gene>
    <name evidence="1" type="ORF">CGC59_02980</name>
</gene>
<name>A0A250F0M8_CAPSP</name>
<dbReference type="RefSeq" id="WP_095900824.1">
    <property type="nucleotide sequence ID" value="NZ_CP022383.1"/>
</dbReference>
<evidence type="ECO:0000313" key="1">
    <source>
        <dbReference type="EMBL" id="ATA78703.1"/>
    </source>
</evidence>
<reference evidence="2" key="1">
    <citation type="submission" date="2017-06" db="EMBL/GenBank/DDBJ databases">
        <title>Capnocytophaga spp. assemblies.</title>
        <authorList>
            <person name="Gulvik C.A."/>
        </authorList>
    </citation>
    <scope>NUCLEOTIDE SEQUENCE [LARGE SCALE GENOMIC DNA]</scope>
    <source>
        <strain evidence="2">H4486</strain>
    </source>
</reference>
<protein>
    <recommendedName>
        <fullName evidence="3">Rieske domain-containing protein</fullName>
    </recommendedName>
</protein>
<dbReference type="EMBL" id="CP022383">
    <property type="protein sequence ID" value="ATA78703.1"/>
    <property type="molecule type" value="Genomic_DNA"/>
</dbReference>